<dbReference type="Proteomes" id="UP001153737">
    <property type="component" value="Chromosome 9"/>
</dbReference>
<dbReference type="OrthoDB" id="6819336at2759"/>
<evidence type="ECO:0000313" key="2">
    <source>
        <dbReference type="Proteomes" id="UP001153737"/>
    </source>
</evidence>
<organism evidence="1 2">
    <name type="scientific">Phaedon cochleariae</name>
    <name type="common">Mustard beetle</name>
    <dbReference type="NCBI Taxonomy" id="80249"/>
    <lineage>
        <taxon>Eukaryota</taxon>
        <taxon>Metazoa</taxon>
        <taxon>Ecdysozoa</taxon>
        <taxon>Arthropoda</taxon>
        <taxon>Hexapoda</taxon>
        <taxon>Insecta</taxon>
        <taxon>Pterygota</taxon>
        <taxon>Neoptera</taxon>
        <taxon>Endopterygota</taxon>
        <taxon>Coleoptera</taxon>
        <taxon>Polyphaga</taxon>
        <taxon>Cucujiformia</taxon>
        <taxon>Chrysomeloidea</taxon>
        <taxon>Chrysomelidae</taxon>
        <taxon>Chrysomelinae</taxon>
        <taxon>Chrysomelini</taxon>
        <taxon>Phaedon</taxon>
    </lineage>
</organism>
<reference evidence="1" key="1">
    <citation type="submission" date="2022-01" db="EMBL/GenBank/DDBJ databases">
        <authorList>
            <person name="King R."/>
        </authorList>
    </citation>
    <scope>NUCLEOTIDE SEQUENCE</scope>
</reference>
<gene>
    <name evidence="1" type="ORF">PHAECO_LOCUS13053</name>
</gene>
<dbReference type="EMBL" id="OU896715">
    <property type="protein sequence ID" value="CAH1183919.1"/>
    <property type="molecule type" value="Genomic_DNA"/>
</dbReference>
<dbReference type="InterPro" id="IPR013761">
    <property type="entry name" value="SAM/pointed_sf"/>
</dbReference>
<sequence>MQCLNLLEQWGLSKFAQNFIDEGITDDSFSLLDDKTIQELFDKAGPRLIFKQKYNGYLSSEGHHGTTEGTGQSHDQQSIYIPGPSGCSTPVDTSSASDFYVFEPDKELLKILDETDNPPVKKIRRSSVFSTDGLEELLTKSTDGRVILMNRHKLNNDMRQKLSKLIINDLFSREECTEIKRDTFMKAADEIINLFPGEQRETSYIPYCSAKTGLRMPARGKLWSKYVNIKAALRIANQSLLSREIIMTRRTVQ</sequence>
<keyword evidence="2" id="KW-1185">Reference proteome</keyword>
<name>A0A9P0GVY4_PHACE</name>
<reference evidence="1" key="2">
    <citation type="submission" date="2022-10" db="EMBL/GenBank/DDBJ databases">
        <authorList>
            <consortium name="ENA_rothamsted_submissions"/>
            <consortium name="culmorum"/>
            <person name="King R."/>
        </authorList>
    </citation>
    <scope>NUCLEOTIDE SEQUENCE</scope>
</reference>
<evidence type="ECO:0008006" key="3">
    <source>
        <dbReference type="Google" id="ProtNLM"/>
    </source>
</evidence>
<dbReference type="AlphaFoldDB" id="A0A9P0GVY4"/>
<accession>A0A9P0GVY4</accession>
<proteinExistence type="predicted"/>
<protein>
    <recommendedName>
        <fullName evidence="3">SAM domain-containing protein</fullName>
    </recommendedName>
</protein>
<dbReference type="Gene3D" id="1.10.150.50">
    <property type="entry name" value="Transcription Factor, Ets-1"/>
    <property type="match status" value="1"/>
</dbReference>
<evidence type="ECO:0000313" key="1">
    <source>
        <dbReference type="EMBL" id="CAH1183919.1"/>
    </source>
</evidence>